<dbReference type="InterPro" id="IPR007197">
    <property type="entry name" value="rSAM"/>
</dbReference>
<proteinExistence type="inferred from homology"/>
<organism evidence="8">
    <name type="scientific">viral metagenome</name>
    <dbReference type="NCBI Taxonomy" id="1070528"/>
    <lineage>
        <taxon>unclassified sequences</taxon>
        <taxon>metagenomes</taxon>
        <taxon>organismal metagenomes</taxon>
    </lineage>
</organism>
<evidence type="ECO:0000256" key="3">
    <source>
        <dbReference type="ARBA" id="ARBA00023004"/>
    </source>
</evidence>
<evidence type="ECO:0000259" key="7">
    <source>
        <dbReference type="PROSITE" id="PS51918"/>
    </source>
</evidence>
<dbReference type="PANTHER" id="PTHR43273:SF3">
    <property type="entry name" value="ANAEROBIC SULFATASE-MATURATING ENZYME HOMOLOG ASLB-RELATED"/>
    <property type="match status" value="1"/>
</dbReference>
<keyword evidence="2" id="KW-0479">Metal-binding</keyword>
<dbReference type="SUPFAM" id="SSF102114">
    <property type="entry name" value="Radical SAM enzymes"/>
    <property type="match status" value="1"/>
</dbReference>
<dbReference type="InterPro" id="IPR023867">
    <property type="entry name" value="Sulphatase_maturase_rSAM"/>
</dbReference>
<evidence type="ECO:0000313" key="8">
    <source>
        <dbReference type="EMBL" id="QJA98965.1"/>
    </source>
</evidence>
<dbReference type="AlphaFoldDB" id="A0A6M3M1J2"/>
<dbReference type="Pfam" id="PF04055">
    <property type="entry name" value="Radical_SAM"/>
    <property type="match status" value="1"/>
</dbReference>
<dbReference type="PROSITE" id="PS51918">
    <property type="entry name" value="RADICAL_SAM"/>
    <property type="match status" value="1"/>
</dbReference>
<dbReference type="InterPro" id="IPR013785">
    <property type="entry name" value="Aldolase_TIM"/>
</dbReference>
<evidence type="ECO:0000256" key="6">
    <source>
        <dbReference type="SAM" id="MobiDB-lite"/>
    </source>
</evidence>
<evidence type="ECO:0000256" key="2">
    <source>
        <dbReference type="ARBA" id="ARBA00022723"/>
    </source>
</evidence>
<dbReference type="CDD" id="cd01335">
    <property type="entry name" value="Radical_SAM"/>
    <property type="match status" value="1"/>
</dbReference>
<reference evidence="8" key="1">
    <citation type="submission" date="2020-03" db="EMBL/GenBank/DDBJ databases">
        <title>The deep terrestrial virosphere.</title>
        <authorList>
            <person name="Holmfeldt K."/>
            <person name="Nilsson E."/>
            <person name="Simone D."/>
            <person name="Lopez-Fernandez M."/>
            <person name="Wu X."/>
            <person name="de Brujin I."/>
            <person name="Lundin D."/>
            <person name="Andersson A."/>
            <person name="Bertilsson S."/>
            <person name="Dopson M."/>
        </authorList>
    </citation>
    <scope>NUCLEOTIDE SEQUENCE</scope>
    <source>
        <strain evidence="8">MM171A01434</strain>
    </source>
</reference>
<dbReference type="PANTHER" id="PTHR43273">
    <property type="entry name" value="ANAEROBIC SULFATASE-MATURATING ENZYME HOMOLOG ASLB-RELATED"/>
    <property type="match status" value="1"/>
</dbReference>
<dbReference type="Gene3D" id="3.20.20.70">
    <property type="entry name" value="Aldolase class I"/>
    <property type="match status" value="1"/>
</dbReference>
<dbReference type="InterPro" id="IPR058240">
    <property type="entry name" value="rSAM_sf"/>
</dbReference>
<name>A0A6M3M1J2_9ZZZZ</name>
<keyword evidence="4" id="KW-0411">Iron-sulfur</keyword>
<keyword evidence="1" id="KW-0949">S-adenosyl-L-methionine</keyword>
<feature type="domain" description="Radical SAM core" evidence="7">
    <location>
        <begin position="1"/>
        <end position="251"/>
    </location>
</feature>
<keyword evidence="3" id="KW-0408">Iron</keyword>
<dbReference type="SFLD" id="SFLDS00029">
    <property type="entry name" value="Radical_SAM"/>
    <property type="match status" value="1"/>
</dbReference>
<dbReference type="GO" id="GO:0046872">
    <property type="term" value="F:metal ion binding"/>
    <property type="evidence" value="ECO:0007669"/>
    <property type="project" value="UniProtKB-KW"/>
</dbReference>
<evidence type="ECO:0000256" key="5">
    <source>
        <dbReference type="ARBA" id="ARBA00023601"/>
    </source>
</evidence>
<evidence type="ECO:0000256" key="4">
    <source>
        <dbReference type="ARBA" id="ARBA00023014"/>
    </source>
</evidence>
<sequence>MPILLKMNLDCNFRCEYCYEKPIRPEDEIIDHEAVERTIRELWEKKGGKGKNGKPRRDRRGNYCGPKITLHGGEPTILPRKDFEKYLKLAFEVTGRSGIQTNGYLIDDDMIELFKKYRTSVGISIDGPWPLNELRGVGSKADKKKQTDRILKTIGKLKKTEIPREFWKKDKDGKEIPAYIGVSVIAVIHKKNALGERRETLKRWVKELTDMGVTGRLNPCCTGNPDIDLTPLEAVEAYTDLCDFMFEHGIDKWSPFKDIINSLKGKDEVVCVYRNCDPYCTHSATTVLNDGSVGVCLRLYGDGKKYLRASEETTMRSDVLEQTDCKDCPWWEHCYGGCTGLSKDWDWRNKDRYCEMYKSLFVKISNTLKALGVKKKSGNRPKDSRASRGHQDGIEHIDGDRRYVDSG</sequence>
<dbReference type="GO" id="GO:0016491">
    <property type="term" value="F:oxidoreductase activity"/>
    <property type="evidence" value="ECO:0007669"/>
    <property type="project" value="InterPro"/>
</dbReference>
<comment type="similarity">
    <text evidence="5">Belongs to the radical SAM superfamily. Anaerobic sulfatase-maturating enzyme family.</text>
</comment>
<gene>
    <name evidence="8" type="ORF">MM171A01434_0009</name>
</gene>
<evidence type="ECO:0000256" key="1">
    <source>
        <dbReference type="ARBA" id="ARBA00022691"/>
    </source>
</evidence>
<feature type="region of interest" description="Disordered" evidence="6">
    <location>
        <begin position="373"/>
        <end position="407"/>
    </location>
</feature>
<accession>A0A6M3M1J2</accession>
<dbReference type="SFLD" id="SFLDG01067">
    <property type="entry name" value="SPASM/twitch_domain_containing"/>
    <property type="match status" value="1"/>
</dbReference>
<dbReference type="EMBL" id="MT143620">
    <property type="protein sequence ID" value="QJA98965.1"/>
    <property type="molecule type" value="Genomic_DNA"/>
</dbReference>
<dbReference type="GO" id="GO:0051536">
    <property type="term" value="F:iron-sulfur cluster binding"/>
    <property type="evidence" value="ECO:0007669"/>
    <property type="project" value="UniProtKB-KW"/>
</dbReference>
<protein>
    <submittedName>
        <fullName evidence="8">Putative radical SAM superfamily protein</fullName>
    </submittedName>
</protein>
<feature type="compositionally biased region" description="Basic and acidic residues" evidence="6">
    <location>
        <begin position="380"/>
        <end position="407"/>
    </location>
</feature>